<protein>
    <submittedName>
        <fullName evidence="1">Uncharacterized protein</fullName>
    </submittedName>
</protein>
<dbReference type="AlphaFoldDB" id="A0A0J8QJX4"/>
<accession>A0A0J8QJX4</accession>
<reference evidence="2" key="1">
    <citation type="journal article" date="2010" name="Genome Res.">
        <title>Population genomic sequencing of Coccidioides fungi reveals recent hybridization and transposon control.</title>
        <authorList>
            <person name="Neafsey D.E."/>
            <person name="Barker B.M."/>
            <person name="Sharpton T.J."/>
            <person name="Stajich J.E."/>
            <person name="Park D.J."/>
            <person name="Whiston E."/>
            <person name="Hung C.-Y."/>
            <person name="McMahan C."/>
            <person name="White J."/>
            <person name="Sykes S."/>
            <person name="Heiman D."/>
            <person name="Young S."/>
            <person name="Zeng Q."/>
            <person name="Abouelleil A."/>
            <person name="Aftuck L."/>
            <person name="Bessette D."/>
            <person name="Brown A."/>
            <person name="FitzGerald M."/>
            <person name="Lui A."/>
            <person name="Macdonald J.P."/>
            <person name="Priest M."/>
            <person name="Orbach M.J."/>
            <person name="Galgiani J.N."/>
            <person name="Kirkland T.N."/>
            <person name="Cole G.T."/>
            <person name="Birren B.W."/>
            <person name="Henn M.R."/>
            <person name="Taylor J.W."/>
            <person name="Rounsley S.D."/>
        </authorList>
    </citation>
    <scope>NUCLEOTIDE SEQUENCE [LARGE SCALE GENOMIC DNA]</scope>
    <source>
        <strain evidence="2">RMSCC 3703</strain>
    </source>
</reference>
<proteinExistence type="predicted"/>
<evidence type="ECO:0000313" key="2">
    <source>
        <dbReference type="Proteomes" id="UP000054559"/>
    </source>
</evidence>
<name>A0A0J8QJX4_COCIT</name>
<dbReference type="STRING" id="454286.A0A0J8QJX4"/>
<gene>
    <name evidence="1" type="ORF">CISG_03160</name>
</gene>
<evidence type="ECO:0000313" key="1">
    <source>
        <dbReference type="EMBL" id="KMU72726.1"/>
    </source>
</evidence>
<dbReference type="EMBL" id="DS268128">
    <property type="protein sequence ID" value="KMU72726.1"/>
    <property type="molecule type" value="Genomic_DNA"/>
</dbReference>
<organism evidence="1 2">
    <name type="scientific">Coccidioides immitis RMSCC 3703</name>
    <dbReference type="NCBI Taxonomy" id="454286"/>
    <lineage>
        <taxon>Eukaryota</taxon>
        <taxon>Fungi</taxon>
        <taxon>Dikarya</taxon>
        <taxon>Ascomycota</taxon>
        <taxon>Pezizomycotina</taxon>
        <taxon>Eurotiomycetes</taxon>
        <taxon>Eurotiomycetidae</taxon>
        <taxon>Onygenales</taxon>
        <taxon>Onygenaceae</taxon>
        <taxon>Coccidioides</taxon>
    </lineage>
</organism>
<sequence>MKPSELELTLGRALLSHPQKYEYRYNEDAEHDLLQLLFRSLAGFNDEYLRILFPDGNPSDYWQLSAAQGMVEGAEYTEAARGKRCGACIQGGRSVISMHDVFYRRYMRFMCPVL</sequence>
<dbReference type="Proteomes" id="UP000054559">
    <property type="component" value="Unassembled WGS sequence"/>
</dbReference>